<protein>
    <submittedName>
        <fullName evidence="1">Uncharacterized protein</fullName>
    </submittedName>
</protein>
<name>A0ABT1Q271_9ACTN</name>
<gene>
    <name evidence="1" type="ORF">NGB36_26470</name>
</gene>
<dbReference type="Proteomes" id="UP001057702">
    <property type="component" value="Unassembled WGS sequence"/>
</dbReference>
<evidence type="ECO:0000313" key="1">
    <source>
        <dbReference type="EMBL" id="MCQ4084031.1"/>
    </source>
</evidence>
<evidence type="ECO:0000313" key="2">
    <source>
        <dbReference type="Proteomes" id="UP001057702"/>
    </source>
</evidence>
<keyword evidence="2" id="KW-1185">Reference proteome</keyword>
<reference evidence="1" key="1">
    <citation type="submission" date="2022-06" db="EMBL/GenBank/DDBJ databases">
        <title>Draft genome sequence of Streptomyces sp. RB6PN25 isolated from peat swamp forest in Thailand.</title>
        <authorList>
            <person name="Duangmal K."/>
            <person name="Klaysubun C."/>
        </authorList>
    </citation>
    <scope>NUCLEOTIDE SEQUENCE</scope>
    <source>
        <strain evidence="1">RB6PN25</strain>
    </source>
</reference>
<proteinExistence type="predicted"/>
<dbReference type="EMBL" id="JANFNG010000029">
    <property type="protein sequence ID" value="MCQ4084031.1"/>
    <property type="molecule type" value="Genomic_DNA"/>
</dbReference>
<comment type="caution">
    <text evidence="1">The sequence shown here is derived from an EMBL/GenBank/DDBJ whole genome shotgun (WGS) entry which is preliminary data.</text>
</comment>
<accession>A0ABT1Q271</accession>
<organism evidence="1 2">
    <name type="scientific">Streptomyces humicola</name>
    <dbReference type="NCBI Taxonomy" id="2953240"/>
    <lineage>
        <taxon>Bacteria</taxon>
        <taxon>Bacillati</taxon>
        <taxon>Actinomycetota</taxon>
        <taxon>Actinomycetes</taxon>
        <taxon>Kitasatosporales</taxon>
        <taxon>Streptomycetaceae</taxon>
        <taxon>Streptomyces</taxon>
    </lineage>
</organism>
<sequence>MPSPSMQPGNRPLLLAGARQEPCHAPCVHRDPRKQWPPHAKKLFDHLAALYGEDDPLPTVAAGWVAHQRSANT</sequence>